<evidence type="ECO:0000256" key="1">
    <source>
        <dbReference type="SAM" id="Phobius"/>
    </source>
</evidence>
<sequence>MPAYIYNIIHIIGLIMLFMGFAYGMKQWSKGAAIAHGTGLLLLLISGFGLIAKKYGNQFQTWMFVKLAIWLALGGALVLIKRKKVTGIAAWIMLLTLGGAAAWTVYHGIGLL</sequence>
<proteinExistence type="predicted"/>
<keyword evidence="3" id="KW-1185">Reference proteome</keyword>
<keyword evidence="1" id="KW-1133">Transmembrane helix</keyword>
<accession>A0ABW4Z7M1</accession>
<gene>
    <name evidence="2" type="ORF">ACFSW8_03060</name>
</gene>
<keyword evidence="1" id="KW-0812">Transmembrane</keyword>
<feature type="transmembrane region" description="Helical" evidence="1">
    <location>
        <begin position="32"/>
        <end position="51"/>
    </location>
</feature>
<feature type="transmembrane region" description="Helical" evidence="1">
    <location>
        <begin position="6"/>
        <end position="25"/>
    </location>
</feature>
<name>A0ABW4Z7M1_9BACT</name>
<dbReference type="EMBL" id="JBHUJB010000014">
    <property type="protein sequence ID" value="MFD2157874.1"/>
    <property type="molecule type" value="Genomic_DNA"/>
</dbReference>
<feature type="transmembrane region" description="Helical" evidence="1">
    <location>
        <begin position="63"/>
        <end position="80"/>
    </location>
</feature>
<comment type="caution">
    <text evidence="2">The sequence shown here is derived from an EMBL/GenBank/DDBJ whole genome shotgun (WGS) entry which is preliminary data.</text>
</comment>
<dbReference type="RefSeq" id="WP_377088292.1">
    <property type="nucleotide sequence ID" value="NZ_JBHSJL010000014.1"/>
</dbReference>
<feature type="transmembrane region" description="Helical" evidence="1">
    <location>
        <begin position="87"/>
        <end position="106"/>
    </location>
</feature>
<keyword evidence="1" id="KW-0472">Membrane</keyword>
<organism evidence="2 3">
    <name type="scientific">Rubritalea tangerina</name>
    <dbReference type="NCBI Taxonomy" id="430798"/>
    <lineage>
        <taxon>Bacteria</taxon>
        <taxon>Pseudomonadati</taxon>
        <taxon>Verrucomicrobiota</taxon>
        <taxon>Verrucomicrobiia</taxon>
        <taxon>Verrucomicrobiales</taxon>
        <taxon>Rubritaleaceae</taxon>
        <taxon>Rubritalea</taxon>
    </lineage>
</organism>
<reference evidence="3" key="1">
    <citation type="journal article" date="2019" name="Int. J. Syst. Evol. Microbiol.">
        <title>The Global Catalogue of Microorganisms (GCM) 10K type strain sequencing project: providing services to taxonomists for standard genome sequencing and annotation.</title>
        <authorList>
            <consortium name="The Broad Institute Genomics Platform"/>
            <consortium name="The Broad Institute Genome Sequencing Center for Infectious Disease"/>
            <person name="Wu L."/>
            <person name="Ma J."/>
        </authorList>
    </citation>
    <scope>NUCLEOTIDE SEQUENCE [LARGE SCALE GENOMIC DNA]</scope>
    <source>
        <strain evidence="3">CCUG 57942</strain>
    </source>
</reference>
<protein>
    <submittedName>
        <fullName evidence="2">Uncharacterized protein</fullName>
    </submittedName>
</protein>
<evidence type="ECO:0000313" key="2">
    <source>
        <dbReference type="EMBL" id="MFD2157874.1"/>
    </source>
</evidence>
<dbReference type="Proteomes" id="UP001597389">
    <property type="component" value="Unassembled WGS sequence"/>
</dbReference>
<evidence type="ECO:0000313" key="3">
    <source>
        <dbReference type="Proteomes" id="UP001597389"/>
    </source>
</evidence>